<dbReference type="InterPro" id="IPR014284">
    <property type="entry name" value="RNA_pol_sigma-70_dom"/>
</dbReference>
<dbReference type="EMBL" id="VLPL01000002">
    <property type="protein sequence ID" value="TSJ46332.1"/>
    <property type="molecule type" value="Genomic_DNA"/>
</dbReference>
<dbReference type="RefSeq" id="WP_144331869.1">
    <property type="nucleotide sequence ID" value="NZ_VLPL01000002.1"/>
</dbReference>
<dbReference type="Pfam" id="PF08281">
    <property type="entry name" value="Sigma70_r4_2"/>
    <property type="match status" value="1"/>
</dbReference>
<evidence type="ECO:0000256" key="3">
    <source>
        <dbReference type="ARBA" id="ARBA00023082"/>
    </source>
</evidence>
<proteinExistence type="inferred from homology"/>
<dbReference type="GO" id="GO:0016987">
    <property type="term" value="F:sigma factor activity"/>
    <property type="evidence" value="ECO:0007669"/>
    <property type="project" value="UniProtKB-KW"/>
</dbReference>
<evidence type="ECO:0000256" key="2">
    <source>
        <dbReference type="ARBA" id="ARBA00023015"/>
    </source>
</evidence>
<keyword evidence="9" id="KW-1185">Reference proteome</keyword>
<dbReference type="Proteomes" id="UP000316008">
    <property type="component" value="Unassembled WGS sequence"/>
</dbReference>
<keyword evidence="2" id="KW-0805">Transcription regulation</keyword>
<dbReference type="SUPFAM" id="SSF88946">
    <property type="entry name" value="Sigma2 domain of RNA polymerase sigma factors"/>
    <property type="match status" value="1"/>
</dbReference>
<reference evidence="8 9" key="1">
    <citation type="submission" date="2019-07" db="EMBL/GenBank/DDBJ databases">
        <authorList>
            <person name="Huq M.A."/>
        </authorList>
    </citation>
    <scope>NUCLEOTIDE SEQUENCE [LARGE SCALE GENOMIC DNA]</scope>
    <source>
        <strain evidence="8 9">MAH-3</strain>
    </source>
</reference>
<gene>
    <name evidence="8" type="ORF">FO442_04020</name>
</gene>
<dbReference type="InterPro" id="IPR013325">
    <property type="entry name" value="RNA_pol_sigma_r2"/>
</dbReference>
<dbReference type="OrthoDB" id="9798255at2"/>
<feature type="domain" description="RNA polymerase sigma factor 70 region 4 type 2" evidence="7">
    <location>
        <begin position="132"/>
        <end position="182"/>
    </location>
</feature>
<keyword evidence="3" id="KW-0731">Sigma factor</keyword>
<comment type="caution">
    <text evidence="8">The sequence shown here is derived from an EMBL/GenBank/DDBJ whole genome shotgun (WGS) entry which is preliminary data.</text>
</comment>
<dbReference type="AlphaFoldDB" id="A0A556N2C0"/>
<dbReference type="InterPro" id="IPR036388">
    <property type="entry name" value="WH-like_DNA-bd_sf"/>
</dbReference>
<evidence type="ECO:0000313" key="8">
    <source>
        <dbReference type="EMBL" id="TSJ46332.1"/>
    </source>
</evidence>
<dbReference type="InterPro" id="IPR013249">
    <property type="entry name" value="RNA_pol_sigma70_r4_t2"/>
</dbReference>
<dbReference type="GO" id="GO:0003677">
    <property type="term" value="F:DNA binding"/>
    <property type="evidence" value="ECO:0007669"/>
    <property type="project" value="UniProtKB-KW"/>
</dbReference>
<evidence type="ECO:0000313" key="9">
    <source>
        <dbReference type="Proteomes" id="UP000316008"/>
    </source>
</evidence>
<evidence type="ECO:0000259" key="7">
    <source>
        <dbReference type="Pfam" id="PF08281"/>
    </source>
</evidence>
<dbReference type="NCBIfam" id="TIGR02937">
    <property type="entry name" value="sigma70-ECF"/>
    <property type="match status" value="1"/>
</dbReference>
<feature type="domain" description="RNA polymerase sigma-70 region 2" evidence="6">
    <location>
        <begin position="37"/>
        <end position="105"/>
    </location>
</feature>
<evidence type="ECO:0000256" key="1">
    <source>
        <dbReference type="ARBA" id="ARBA00010641"/>
    </source>
</evidence>
<keyword evidence="4" id="KW-0238">DNA-binding</keyword>
<comment type="similarity">
    <text evidence="1">Belongs to the sigma-70 factor family. ECF subfamily.</text>
</comment>
<dbReference type="PANTHER" id="PTHR43133:SF8">
    <property type="entry name" value="RNA POLYMERASE SIGMA FACTOR HI_1459-RELATED"/>
    <property type="match status" value="1"/>
</dbReference>
<evidence type="ECO:0000259" key="6">
    <source>
        <dbReference type="Pfam" id="PF04542"/>
    </source>
</evidence>
<dbReference type="InterPro" id="IPR013324">
    <property type="entry name" value="RNA_pol_sigma_r3/r4-like"/>
</dbReference>
<name>A0A556N2C0_9FLAO</name>
<dbReference type="CDD" id="cd06171">
    <property type="entry name" value="Sigma70_r4"/>
    <property type="match status" value="1"/>
</dbReference>
<dbReference type="Gene3D" id="1.10.10.10">
    <property type="entry name" value="Winged helix-like DNA-binding domain superfamily/Winged helix DNA-binding domain"/>
    <property type="match status" value="1"/>
</dbReference>
<evidence type="ECO:0000256" key="4">
    <source>
        <dbReference type="ARBA" id="ARBA00023125"/>
    </source>
</evidence>
<dbReference type="InterPro" id="IPR007627">
    <property type="entry name" value="RNA_pol_sigma70_r2"/>
</dbReference>
<dbReference type="SUPFAM" id="SSF88659">
    <property type="entry name" value="Sigma3 and sigma4 domains of RNA polymerase sigma factors"/>
    <property type="match status" value="1"/>
</dbReference>
<protein>
    <submittedName>
        <fullName evidence="8">Sigma-70 family RNA polymerase sigma factor</fullName>
    </submittedName>
</protein>
<sequence length="202" mass="23783">MKRLHHKQQSDEELMVQVMGHHASFSAKQAEAALVELHRRYSKKLLGYFIKMLNKDVDLAQDFVQEIFLKLMEKKHLFDPDKKFYSWIFAIASNMCKTAYRHHGKTVSLHPEINHPQGLAENLVEKRLFLIALQEGIDNLEHHHKTVFVLRYLEHFSLNEIAEITESSLGTVKSRLFYATKKITDHLKHFDPRFETTLFKLN</sequence>
<accession>A0A556N2C0</accession>
<dbReference type="Pfam" id="PF04542">
    <property type="entry name" value="Sigma70_r2"/>
    <property type="match status" value="1"/>
</dbReference>
<dbReference type="PANTHER" id="PTHR43133">
    <property type="entry name" value="RNA POLYMERASE ECF-TYPE SIGMA FACTO"/>
    <property type="match status" value="1"/>
</dbReference>
<dbReference type="InterPro" id="IPR039425">
    <property type="entry name" value="RNA_pol_sigma-70-like"/>
</dbReference>
<dbReference type="Gene3D" id="1.10.1740.10">
    <property type="match status" value="1"/>
</dbReference>
<organism evidence="8 9">
    <name type="scientific">Fluviicola chungangensis</name>
    <dbReference type="NCBI Taxonomy" id="2597671"/>
    <lineage>
        <taxon>Bacteria</taxon>
        <taxon>Pseudomonadati</taxon>
        <taxon>Bacteroidota</taxon>
        <taxon>Flavobacteriia</taxon>
        <taxon>Flavobacteriales</taxon>
        <taxon>Crocinitomicaceae</taxon>
        <taxon>Fluviicola</taxon>
    </lineage>
</organism>
<dbReference type="GO" id="GO:0006352">
    <property type="term" value="P:DNA-templated transcription initiation"/>
    <property type="evidence" value="ECO:0007669"/>
    <property type="project" value="InterPro"/>
</dbReference>
<evidence type="ECO:0000256" key="5">
    <source>
        <dbReference type="ARBA" id="ARBA00023163"/>
    </source>
</evidence>
<keyword evidence="5" id="KW-0804">Transcription</keyword>